<dbReference type="AlphaFoldDB" id="A0A9N9A158"/>
<dbReference type="EMBL" id="CAJVPV010001951">
    <property type="protein sequence ID" value="CAG8513376.1"/>
    <property type="molecule type" value="Genomic_DNA"/>
</dbReference>
<evidence type="ECO:0000313" key="2">
    <source>
        <dbReference type="Proteomes" id="UP000789342"/>
    </source>
</evidence>
<keyword evidence="2" id="KW-1185">Reference proteome</keyword>
<gene>
    <name evidence="1" type="ORF">AMORRO_LOCUS3841</name>
</gene>
<evidence type="ECO:0000313" key="1">
    <source>
        <dbReference type="EMBL" id="CAG8513376.1"/>
    </source>
</evidence>
<comment type="caution">
    <text evidence="1">The sequence shown here is derived from an EMBL/GenBank/DDBJ whole genome shotgun (WGS) entry which is preliminary data.</text>
</comment>
<name>A0A9N9A158_9GLOM</name>
<sequence length="51" mass="6154">MKRAIMKNDLEDITGRYSMKTDLNRKRIMIILMEGLYKIWFSENGIDFRVV</sequence>
<dbReference type="Proteomes" id="UP000789342">
    <property type="component" value="Unassembled WGS sequence"/>
</dbReference>
<protein>
    <submittedName>
        <fullName evidence="1">4934_t:CDS:1</fullName>
    </submittedName>
</protein>
<accession>A0A9N9A158</accession>
<proteinExistence type="predicted"/>
<organism evidence="1 2">
    <name type="scientific">Acaulospora morrowiae</name>
    <dbReference type="NCBI Taxonomy" id="94023"/>
    <lineage>
        <taxon>Eukaryota</taxon>
        <taxon>Fungi</taxon>
        <taxon>Fungi incertae sedis</taxon>
        <taxon>Mucoromycota</taxon>
        <taxon>Glomeromycotina</taxon>
        <taxon>Glomeromycetes</taxon>
        <taxon>Diversisporales</taxon>
        <taxon>Acaulosporaceae</taxon>
        <taxon>Acaulospora</taxon>
    </lineage>
</organism>
<reference evidence="1" key="1">
    <citation type="submission" date="2021-06" db="EMBL/GenBank/DDBJ databases">
        <authorList>
            <person name="Kallberg Y."/>
            <person name="Tangrot J."/>
            <person name="Rosling A."/>
        </authorList>
    </citation>
    <scope>NUCLEOTIDE SEQUENCE</scope>
    <source>
        <strain evidence="1">CL551</strain>
    </source>
</reference>